<gene>
    <name evidence="2" type="ORF">ABWT76_002238</name>
</gene>
<sequence length="353" mass="40540">MNRNEKILRHINKNGQGIEIGPSYNPIAPKKAGFKVDVIDHASREQLIAKYDGHGVNLDNIEEVDFVWQGESYAELTGKHKYYDWIIASHVIEHTPDLIGFINDCDAILTDDGVLSLAIPDKRYCFDHYRAITGISKVIDTHLSQATFHTPGTVADHFLNAVSRSGRIAWESHTSGEYKLLHSMEYVRQIMNCAIDGKTYIDTHGWCFVPHSFRLMIHDLFHLGFISLQEVDFYPTEGCEFYITLGRKGKETHQSRLEMLEAIDIELSEANTGESIDLWEKRFYELEQVRQQLQIQLEQNQIQLQQTQAKLAISQSELQASQKMISAMKTSKFWKLRTNWLKIKKSLGLPANE</sequence>
<accession>A0AAU8JLG8</accession>
<dbReference type="InterPro" id="IPR029063">
    <property type="entry name" value="SAM-dependent_MTases_sf"/>
</dbReference>
<name>A0AAU8JLG8_9CYAN</name>
<dbReference type="Pfam" id="PF13489">
    <property type="entry name" value="Methyltransf_23"/>
    <property type="match status" value="1"/>
</dbReference>
<keyword evidence="2" id="KW-0489">Methyltransferase</keyword>
<feature type="coiled-coil region" evidence="1">
    <location>
        <begin position="286"/>
        <end position="317"/>
    </location>
</feature>
<protein>
    <submittedName>
        <fullName evidence="2">Class I SAM-dependent methyltransferase</fullName>
        <ecNumber evidence="2">2.1.-.-</ecNumber>
    </submittedName>
</protein>
<reference evidence="2" key="1">
    <citation type="submission" date="2024-07" db="EMBL/GenBank/DDBJ databases">
        <authorList>
            <person name="Kim Y.J."/>
            <person name="Jeong J.Y."/>
        </authorList>
    </citation>
    <scope>NUCLEOTIDE SEQUENCE</scope>
    <source>
        <strain evidence="2">GIHE-MW2</strain>
    </source>
</reference>
<organism evidence="2">
    <name type="scientific">Planktothricoides raciborskii GIHE-MW2</name>
    <dbReference type="NCBI Taxonomy" id="2792601"/>
    <lineage>
        <taxon>Bacteria</taxon>
        <taxon>Bacillati</taxon>
        <taxon>Cyanobacteriota</taxon>
        <taxon>Cyanophyceae</taxon>
        <taxon>Oscillatoriophycideae</taxon>
        <taxon>Oscillatoriales</taxon>
        <taxon>Oscillatoriaceae</taxon>
        <taxon>Planktothricoides</taxon>
    </lineage>
</organism>
<evidence type="ECO:0000313" key="2">
    <source>
        <dbReference type="EMBL" id="XCM39325.1"/>
    </source>
</evidence>
<dbReference type="Gene3D" id="3.40.50.150">
    <property type="entry name" value="Vaccinia Virus protein VP39"/>
    <property type="match status" value="1"/>
</dbReference>
<evidence type="ECO:0000256" key="1">
    <source>
        <dbReference type="SAM" id="Coils"/>
    </source>
</evidence>
<proteinExistence type="predicted"/>
<dbReference type="EC" id="2.1.-.-" evidence="2"/>
<dbReference type="RefSeq" id="WP_190878395.1">
    <property type="nucleotide sequence ID" value="NZ_CP159837.1"/>
</dbReference>
<keyword evidence="1" id="KW-0175">Coiled coil</keyword>
<dbReference type="GO" id="GO:0032259">
    <property type="term" value="P:methylation"/>
    <property type="evidence" value="ECO:0007669"/>
    <property type="project" value="UniProtKB-KW"/>
</dbReference>
<dbReference type="SUPFAM" id="SSF53335">
    <property type="entry name" value="S-adenosyl-L-methionine-dependent methyltransferases"/>
    <property type="match status" value="1"/>
</dbReference>
<dbReference type="GO" id="GO:0008168">
    <property type="term" value="F:methyltransferase activity"/>
    <property type="evidence" value="ECO:0007669"/>
    <property type="project" value="UniProtKB-KW"/>
</dbReference>
<keyword evidence="2" id="KW-0808">Transferase</keyword>
<dbReference type="EMBL" id="CP159837">
    <property type="protein sequence ID" value="XCM39325.1"/>
    <property type="molecule type" value="Genomic_DNA"/>
</dbReference>
<dbReference type="AlphaFoldDB" id="A0AAU8JLG8"/>